<dbReference type="FunFam" id="3.40.390.10:FF:000002">
    <property type="entry name" value="Disintegrin and metalloproteinase domain-containing protein 22"/>
    <property type="match status" value="1"/>
</dbReference>
<evidence type="ECO:0008006" key="14">
    <source>
        <dbReference type="Google" id="ProtNLM"/>
    </source>
</evidence>
<dbReference type="PROSITE" id="PS50214">
    <property type="entry name" value="DISINTEGRIN_2"/>
    <property type="match status" value="1"/>
</dbReference>
<dbReference type="Proteomes" id="UP000007879">
    <property type="component" value="Unassembled WGS sequence"/>
</dbReference>
<keyword evidence="2" id="KW-0812">Transmembrane</keyword>
<evidence type="ECO:0000256" key="7">
    <source>
        <dbReference type="PROSITE-ProRule" id="PRU00076"/>
    </source>
</evidence>
<dbReference type="FunFam" id="4.10.70.10:FF:000001">
    <property type="entry name" value="Disintegrin and metalloproteinase domain-containing protein 22"/>
    <property type="match status" value="1"/>
</dbReference>
<evidence type="ECO:0000256" key="3">
    <source>
        <dbReference type="ARBA" id="ARBA00022989"/>
    </source>
</evidence>
<evidence type="ECO:0000256" key="4">
    <source>
        <dbReference type="ARBA" id="ARBA00023136"/>
    </source>
</evidence>
<feature type="active site" evidence="8">
    <location>
        <position position="295"/>
    </location>
</feature>
<dbReference type="RefSeq" id="XP_019848915.1">
    <property type="nucleotide sequence ID" value="XM_019993356.1"/>
</dbReference>
<keyword evidence="4" id="KW-0472">Membrane</keyword>
<keyword evidence="7" id="KW-0245">EGF-like domain</keyword>
<dbReference type="Gene3D" id="3.40.390.10">
    <property type="entry name" value="Collagenase (Catalytic Domain)"/>
    <property type="match status" value="1"/>
</dbReference>
<dbReference type="InterPro" id="IPR001762">
    <property type="entry name" value="Disintegrin_dom"/>
</dbReference>
<dbReference type="InterPro" id="IPR036436">
    <property type="entry name" value="Disintegrin_dom_sf"/>
</dbReference>
<dbReference type="PANTHER" id="PTHR11905:SF159">
    <property type="entry name" value="ADAM METALLOPROTEASE"/>
    <property type="match status" value="1"/>
</dbReference>
<evidence type="ECO:0000259" key="10">
    <source>
        <dbReference type="PROSITE" id="PS50214"/>
    </source>
</evidence>
<dbReference type="PROSITE" id="PS00427">
    <property type="entry name" value="DISINTEGRIN_1"/>
    <property type="match status" value="1"/>
</dbReference>
<evidence type="ECO:0000256" key="2">
    <source>
        <dbReference type="ARBA" id="ARBA00022692"/>
    </source>
</evidence>
<evidence type="ECO:0000259" key="9">
    <source>
        <dbReference type="PROSITE" id="PS50026"/>
    </source>
</evidence>
<reference evidence="13" key="1">
    <citation type="journal article" date="2010" name="Nature">
        <title>The Amphimedon queenslandica genome and the evolution of animal complexity.</title>
        <authorList>
            <person name="Srivastava M."/>
            <person name="Simakov O."/>
            <person name="Chapman J."/>
            <person name="Fahey B."/>
            <person name="Gauthier M.E."/>
            <person name="Mitros T."/>
            <person name="Richards G.S."/>
            <person name="Conaco C."/>
            <person name="Dacre M."/>
            <person name="Hellsten U."/>
            <person name="Larroux C."/>
            <person name="Putnam N.H."/>
            <person name="Stanke M."/>
            <person name="Adamska M."/>
            <person name="Darling A."/>
            <person name="Degnan S.M."/>
            <person name="Oakley T.H."/>
            <person name="Plachetzki D.C."/>
            <person name="Zhai Y."/>
            <person name="Adamski M."/>
            <person name="Calcino A."/>
            <person name="Cummins S.F."/>
            <person name="Goodstein D.M."/>
            <person name="Harris C."/>
            <person name="Jackson D.J."/>
            <person name="Leys S.P."/>
            <person name="Shu S."/>
            <person name="Woodcroft B.J."/>
            <person name="Vervoort M."/>
            <person name="Kosik K.S."/>
            <person name="Manning G."/>
            <person name="Degnan B.M."/>
            <person name="Rokhsar D.S."/>
        </authorList>
    </citation>
    <scope>NUCLEOTIDE SEQUENCE [LARGE SCALE GENOMIC DNA]</scope>
</reference>
<proteinExistence type="predicted"/>
<dbReference type="SMART" id="SM00050">
    <property type="entry name" value="DISIN"/>
    <property type="match status" value="1"/>
</dbReference>
<feature type="domain" description="Disintegrin" evidence="10">
    <location>
        <begin position="367"/>
        <end position="453"/>
    </location>
</feature>
<dbReference type="PRINTS" id="PR00289">
    <property type="entry name" value="DISINTEGRIN"/>
</dbReference>
<dbReference type="GeneID" id="109580323"/>
<dbReference type="AlphaFoldDB" id="A0AAN0IVS6"/>
<feature type="disulfide bond" evidence="7">
    <location>
        <begin position="625"/>
        <end position="634"/>
    </location>
</feature>
<feature type="domain" description="Peptidase M12B" evidence="11">
    <location>
        <begin position="157"/>
        <end position="342"/>
    </location>
</feature>
<dbReference type="GO" id="GO:0016020">
    <property type="term" value="C:membrane"/>
    <property type="evidence" value="ECO:0007669"/>
    <property type="project" value="UniProtKB-SubCell"/>
</dbReference>
<keyword evidence="5 7" id="KW-1015">Disulfide bond</keyword>
<evidence type="ECO:0000256" key="6">
    <source>
        <dbReference type="PROSITE-ProRule" id="PRU00068"/>
    </source>
</evidence>
<feature type="binding site" evidence="8">
    <location>
        <position position="304"/>
    </location>
    <ligand>
        <name>Zn(2+)</name>
        <dbReference type="ChEBI" id="CHEBI:29105"/>
        <note>catalytic</note>
    </ligand>
</feature>
<keyword evidence="13" id="KW-1185">Reference proteome</keyword>
<evidence type="ECO:0000313" key="12">
    <source>
        <dbReference type="EnsemblMetazoa" id="XP_019848915.1"/>
    </source>
</evidence>
<dbReference type="CDD" id="cd04269">
    <property type="entry name" value="ZnMc_adamalysin_II_like"/>
    <property type="match status" value="1"/>
</dbReference>
<feature type="domain" description="EGF-like" evidence="9">
    <location>
        <begin position="598"/>
        <end position="635"/>
    </location>
</feature>
<dbReference type="InterPro" id="IPR034027">
    <property type="entry name" value="Reprolysin_adamalysin"/>
</dbReference>
<keyword evidence="3" id="KW-1133">Transmembrane helix</keyword>
<sequence length="695" mass="75379">MAAIITTIPFCLIKRLSGLELNKNLIAPHFASVYTDSDGIQVSETHPNCFYHGKVNRHPKWQAVISTCHGLRGWFGDLNNENSLYHLEPLTEDHLRVSPEKDTLANTHVLYKDTENKKKLQNSVCGTPHGNVSSDRFKLPSEGGSSLHRVRRKSATDIVELLIVNDNHQYIAYGRNISAVVLRALEIYSHVDMMFQSINVCIVIVYSLTWTIRQEISFSSVPDTLLRLFRQYHTSTTAFRSITHDNTQLITGINLDGFTVGIAYVGTMCNFDSSVSLTQDTRGSVASVATIAAHELGHNFGMSHDDDSSCNCPDSNSGCIMNAVSGWPPATNWSQCSINELNAGFYRSGNSDLNRCLGNSPTTIVGTARCGNGIREPGETCDCGSLADCDDPCCNATTCELVSTAQCGSGVCCENCRFKLYGTTCRNSSGMCDILEYCTGQDADCPTDLTLQNGLSCANNTAYCYDGTCGSTRDHQCNRYFGNESVPANDVCYTQFNTRGIPWGHCGADGTNYIPCTTENAFCGSLQCNGGRIIFNNVKSRSALTAYTRFASDQECRSVTTRADADEVSPGFVVDGTSCGTDRMCVSQSCVSVSSLDGVIPCPIGSNEQTCSGNGVCNNLNQCSCNVGYAGSDCSQIPERTTPTPEPTSEFLPFLYPSSYNVYTNVDDGSASVMLPATLEFGGFHYNRAYISSNG</sequence>
<dbReference type="SUPFAM" id="SSF55486">
    <property type="entry name" value="Metalloproteases ('zincins'), catalytic domain"/>
    <property type="match status" value="1"/>
</dbReference>
<feature type="binding site" evidence="8">
    <location>
        <position position="294"/>
    </location>
    <ligand>
        <name>Zn(2+)</name>
        <dbReference type="ChEBI" id="CHEBI:29105"/>
        <note>catalytic</note>
    </ligand>
</feature>
<dbReference type="PROSITE" id="PS00022">
    <property type="entry name" value="EGF_1"/>
    <property type="match status" value="1"/>
</dbReference>
<comment type="caution">
    <text evidence="7">Lacks conserved residue(s) required for the propagation of feature annotation.</text>
</comment>
<evidence type="ECO:0000256" key="8">
    <source>
        <dbReference type="PROSITE-ProRule" id="PRU00276"/>
    </source>
</evidence>
<dbReference type="GO" id="GO:0046872">
    <property type="term" value="F:metal ion binding"/>
    <property type="evidence" value="ECO:0007669"/>
    <property type="project" value="UniProtKB-KW"/>
</dbReference>
<name>A0AAN0IVS6_AMPQE</name>
<comment type="subcellular location">
    <subcellularLocation>
        <location evidence="1">Membrane</location>
        <topology evidence="1">Single-pass membrane protein</topology>
    </subcellularLocation>
</comment>
<evidence type="ECO:0000259" key="11">
    <source>
        <dbReference type="PROSITE" id="PS50215"/>
    </source>
</evidence>
<dbReference type="InterPro" id="IPR000742">
    <property type="entry name" value="EGF"/>
</dbReference>
<dbReference type="Gene3D" id="2.10.25.10">
    <property type="entry name" value="Laminin"/>
    <property type="match status" value="1"/>
</dbReference>
<dbReference type="Pfam" id="PF08516">
    <property type="entry name" value="ADAM_CR"/>
    <property type="match status" value="1"/>
</dbReference>
<dbReference type="Gene3D" id="4.10.70.10">
    <property type="entry name" value="Disintegrin domain"/>
    <property type="match status" value="1"/>
</dbReference>
<keyword evidence="8" id="KW-0479">Metal-binding</keyword>
<feature type="binding site" evidence="8">
    <location>
        <position position="298"/>
    </location>
    <ligand>
        <name>Zn(2+)</name>
        <dbReference type="ChEBI" id="CHEBI:29105"/>
        <note>catalytic</note>
    </ligand>
</feature>
<dbReference type="PROSITE" id="PS01186">
    <property type="entry name" value="EGF_2"/>
    <property type="match status" value="1"/>
</dbReference>
<dbReference type="GO" id="GO:0006508">
    <property type="term" value="P:proteolysis"/>
    <property type="evidence" value="ECO:0007669"/>
    <property type="project" value="InterPro"/>
</dbReference>
<keyword evidence="8" id="KW-0862">Zinc</keyword>
<dbReference type="EnsemblMetazoa" id="XM_019993356.1">
    <property type="protein sequence ID" value="XP_019848915.1"/>
    <property type="gene ID" value="LOC109580323"/>
</dbReference>
<dbReference type="InterPro" id="IPR018358">
    <property type="entry name" value="Disintegrin_CS"/>
</dbReference>
<feature type="disulfide bond" evidence="6">
    <location>
        <begin position="425"/>
        <end position="445"/>
    </location>
</feature>
<evidence type="ECO:0000256" key="1">
    <source>
        <dbReference type="ARBA" id="ARBA00004167"/>
    </source>
</evidence>
<reference evidence="12" key="2">
    <citation type="submission" date="2024-06" db="UniProtKB">
        <authorList>
            <consortium name="EnsemblMetazoa"/>
        </authorList>
    </citation>
    <scope>IDENTIFICATION</scope>
</reference>
<evidence type="ECO:0000313" key="13">
    <source>
        <dbReference type="Proteomes" id="UP000007879"/>
    </source>
</evidence>
<dbReference type="SUPFAM" id="SSF57552">
    <property type="entry name" value="Blood coagulation inhibitor (disintegrin)"/>
    <property type="match status" value="1"/>
</dbReference>
<protein>
    <recommendedName>
        <fullName evidence="14">Peptidase M12B domain-containing protein</fullName>
    </recommendedName>
</protein>
<dbReference type="InterPro" id="IPR001590">
    <property type="entry name" value="Peptidase_M12B"/>
</dbReference>
<dbReference type="InterPro" id="IPR024079">
    <property type="entry name" value="MetalloPept_cat_dom_sf"/>
</dbReference>
<dbReference type="GO" id="GO:0004222">
    <property type="term" value="F:metalloendopeptidase activity"/>
    <property type="evidence" value="ECO:0007669"/>
    <property type="project" value="InterPro"/>
</dbReference>
<dbReference type="Pfam" id="PF01421">
    <property type="entry name" value="Reprolysin"/>
    <property type="match status" value="1"/>
</dbReference>
<dbReference type="PROSITE" id="PS50215">
    <property type="entry name" value="ADAM_MEPRO"/>
    <property type="match status" value="1"/>
</dbReference>
<dbReference type="InterPro" id="IPR006586">
    <property type="entry name" value="ADAM_Cys-rich"/>
</dbReference>
<dbReference type="PANTHER" id="PTHR11905">
    <property type="entry name" value="ADAM A DISINTEGRIN AND METALLOPROTEASE DOMAIN"/>
    <property type="match status" value="1"/>
</dbReference>
<dbReference type="KEGG" id="aqu:109580323"/>
<evidence type="ECO:0000256" key="5">
    <source>
        <dbReference type="ARBA" id="ARBA00023157"/>
    </source>
</evidence>
<organism evidence="12 13">
    <name type="scientific">Amphimedon queenslandica</name>
    <name type="common">Sponge</name>
    <dbReference type="NCBI Taxonomy" id="400682"/>
    <lineage>
        <taxon>Eukaryota</taxon>
        <taxon>Metazoa</taxon>
        <taxon>Porifera</taxon>
        <taxon>Demospongiae</taxon>
        <taxon>Heteroscleromorpha</taxon>
        <taxon>Haplosclerida</taxon>
        <taxon>Niphatidae</taxon>
        <taxon>Amphimedon</taxon>
    </lineage>
</organism>
<dbReference type="SMART" id="SM00608">
    <property type="entry name" value="ACR"/>
    <property type="match status" value="1"/>
</dbReference>
<dbReference type="PROSITE" id="PS50026">
    <property type="entry name" value="EGF_3"/>
    <property type="match status" value="1"/>
</dbReference>
<dbReference type="Pfam" id="PF00200">
    <property type="entry name" value="Disintegrin"/>
    <property type="match status" value="1"/>
</dbReference>
<accession>A0AAN0IVS6</accession>